<reference evidence="1" key="1">
    <citation type="submission" date="2023-09" db="UniProtKB">
        <authorList>
            <consortium name="Ensembl"/>
        </authorList>
    </citation>
    <scope>IDENTIFICATION</scope>
</reference>
<evidence type="ECO:0000313" key="1">
    <source>
        <dbReference type="Ensembl" id="ENSCCNP00000013235.1"/>
    </source>
</evidence>
<protein>
    <submittedName>
        <fullName evidence="1">Uncharacterized protein</fullName>
    </submittedName>
</protein>
<proteinExistence type="predicted"/>
<dbReference type="AlphaFoldDB" id="A0A8C0WQ78"/>
<dbReference type="Ensembl" id="ENSCCNT00000017387.1">
    <property type="protein sequence ID" value="ENSCCNP00000013235.1"/>
    <property type="gene ID" value="ENSCCNG00000013765.1"/>
</dbReference>
<name>A0A8C0WQ78_CASCN</name>
<sequence>ILFPTTFFCKLEQDGTFTFPGHICCNVKLIWQAIHHQVSSCDSRRQAVSVELEGLLHVRCGIP</sequence>
<organism evidence="1">
    <name type="scientific">Castor canadensis</name>
    <name type="common">American beaver</name>
    <dbReference type="NCBI Taxonomy" id="51338"/>
    <lineage>
        <taxon>Eukaryota</taxon>
        <taxon>Metazoa</taxon>
        <taxon>Chordata</taxon>
        <taxon>Craniata</taxon>
        <taxon>Vertebrata</taxon>
        <taxon>Euteleostomi</taxon>
        <taxon>Mammalia</taxon>
        <taxon>Eutheria</taxon>
        <taxon>Euarchontoglires</taxon>
        <taxon>Glires</taxon>
        <taxon>Rodentia</taxon>
        <taxon>Castorimorpha</taxon>
        <taxon>Castoridae</taxon>
        <taxon>Castor</taxon>
    </lineage>
</organism>
<accession>A0A8C0WQ78</accession>